<accession>U9T1X4</accession>
<dbReference type="EMBL" id="KI295901">
    <property type="protein sequence ID" value="ESA02184.1"/>
    <property type="molecule type" value="Genomic_DNA"/>
</dbReference>
<proteinExistence type="predicted"/>
<organism evidence="1">
    <name type="scientific">Rhizophagus irregularis (strain DAOM 181602 / DAOM 197198 / MUCL 43194)</name>
    <name type="common">Arbuscular mycorrhizal fungus</name>
    <name type="synonym">Glomus intraradices</name>
    <dbReference type="NCBI Taxonomy" id="747089"/>
    <lineage>
        <taxon>Eukaryota</taxon>
        <taxon>Fungi</taxon>
        <taxon>Fungi incertae sedis</taxon>
        <taxon>Mucoromycota</taxon>
        <taxon>Glomeromycotina</taxon>
        <taxon>Glomeromycetes</taxon>
        <taxon>Glomerales</taxon>
        <taxon>Glomeraceae</taxon>
        <taxon>Rhizophagus</taxon>
    </lineage>
</organism>
<dbReference type="AlphaFoldDB" id="U9T1X4"/>
<evidence type="ECO:0000313" key="1">
    <source>
        <dbReference type="EMBL" id="ESA02184.1"/>
    </source>
</evidence>
<protein>
    <submittedName>
        <fullName evidence="1">Uncharacterized protein</fullName>
    </submittedName>
</protein>
<gene>
    <name evidence="1" type="ORF">GLOINDRAFT_6760</name>
</gene>
<dbReference type="HOGENOM" id="CLU_2850849_0_0_1"/>
<name>U9T1X4_RHIID</name>
<sequence length="65" mass="7319">MGRGPPRSSKNHRDFLRPLIYFVPSGWNLGQDAQFIESETGAMPKNVNTCLWMISLILVSSLGQR</sequence>
<reference evidence="1" key="1">
    <citation type="submission" date="2013-07" db="EMBL/GenBank/DDBJ databases">
        <title>The genome of an arbuscular mycorrhizal fungus provides insights into the evolution of the oldest plant symbiosis.</title>
        <authorList>
            <consortium name="DOE Joint Genome Institute"/>
            <person name="Tisserant E."/>
            <person name="Malbreil M."/>
            <person name="Kuo A."/>
            <person name="Kohler A."/>
            <person name="Symeonidi A."/>
            <person name="Balestrini R."/>
            <person name="Charron P."/>
            <person name="Duensing N."/>
            <person name="Frei-dit-Frey N."/>
            <person name="Gianinazzi-Pearson V."/>
            <person name="Gilbert B."/>
            <person name="Handa Y."/>
            <person name="Hijri M."/>
            <person name="Kaul R."/>
            <person name="Kawaguchi M."/>
            <person name="Krajinski F."/>
            <person name="Lammers P."/>
            <person name="Lapierre D."/>
            <person name="Masclaux F.G."/>
            <person name="Murat C."/>
            <person name="Morin E."/>
            <person name="Ndikumana S."/>
            <person name="Pagni M."/>
            <person name="Petitpierre D."/>
            <person name="Requena N."/>
            <person name="Rosikiewicz P."/>
            <person name="Riley R."/>
            <person name="Saito K."/>
            <person name="San Clemente H."/>
            <person name="Shapiro H."/>
            <person name="van Tuinen D."/>
            <person name="Becard G."/>
            <person name="Bonfante P."/>
            <person name="Paszkowski U."/>
            <person name="Shachar-Hill Y."/>
            <person name="Young J.P."/>
            <person name="Sanders I.R."/>
            <person name="Henrissat B."/>
            <person name="Rensing S.A."/>
            <person name="Grigoriev I.V."/>
            <person name="Corradi N."/>
            <person name="Roux C."/>
            <person name="Martin F."/>
        </authorList>
    </citation>
    <scope>NUCLEOTIDE SEQUENCE</scope>
    <source>
        <strain evidence="1">DAOM 197198</strain>
    </source>
</reference>